<feature type="domain" description="Caspase family p20" evidence="8">
    <location>
        <begin position="110"/>
        <end position="234"/>
    </location>
</feature>
<dbReference type="CDD" id="cd00032">
    <property type="entry name" value="CASc"/>
    <property type="match status" value="1"/>
</dbReference>
<dbReference type="SUPFAM" id="SSF52129">
    <property type="entry name" value="Caspase-like"/>
    <property type="match status" value="1"/>
</dbReference>
<evidence type="ECO:0008006" key="11">
    <source>
        <dbReference type="Google" id="ProtNLM"/>
    </source>
</evidence>
<dbReference type="InterPro" id="IPR001309">
    <property type="entry name" value="Pept_C14_p20"/>
</dbReference>
<organism evidence="9 10">
    <name type="scientific">Orchesella dallaii</name>
    <dbReference type="NCBI Taxonomy" id="48710"/>
    <lineage>
        <taxon>Eukaryota</taxon>
        <taxon>Metazoa</taxon>
        <taxon>Ecdysozoa</taxon>
        <taxon>Arthropoda</taxon>
        <taxon>Hexapoda</taxon>
        <taxon>Collembola</taxon>
        <taxon>Entomobryomorpha</taxon>
        <taxon>Entomobryoidea</taxon>
        <taxon>Orchesellidae</taxon>
        <taxon>Orchesellinae</taxon>
        <taxon>Orchesella</taxon>
    </lineage>
</organism>
<keyword evidence="3" id="KW-0378">Hydrolase</keyword>
<dbReference type="PRINTS" id="PR00376">
    <property type="entry name" value="IL1BCENZYME"/>
</dbReference>
<dbReference type="PROSITE" id="PS01121">
    <property type="entry name" value="CASPASE_HIS"/>
    <property type="match status" value="1"/>
</dbReference>
<evidence type="ECO:0000256" key="1">
    <source>
        <dbReference type="ARBA" id="ARBA00010134"/>
    </source>
</evidence>
<comment type="caution">
    <text evidence="9">The sequence shown here is derived from an EMBL/GenBank/DDBJ whole genome shotgun (WGS) entry which is preliminary data.</text>
</comment>
<dbReference type="SMART" id="SM00115">
    <property type="entry name" value="CASc"/>
    <property type="match status" value="1"/>
</dbReference>
<comment type="similarity">
    <text evidence="1 6">Belongs to the peptidase C14A family.</text>
</comment>
<dbReference type="InterPro" id="IPR011600">
    <property type="entry name" value="Pept_C14_caspase"/>
</dbReference>
<dbReference type="PANTHER" id="PTHR10454:SF245">
    <property type="entry name" value="CASPASE-RELATED"/>
    <property type="match status" value="1"/>
</dbReference>
<dbReference type="InterPro" id="IPR002398">
    <property type="entry name" value="Pept_C14"/>
</dbReference>
<dbReference type="InterPro" id="IPR015917">
    <property type="entry name" value="Pept_C14A"/>
</dbReference>
<gene>
    <name evidence="9" type="ORF">ODALV1_LOCUS21841</name>
</gene>
<evidence type="ECO:0000256" key="5">
    <source>
        <dbReference type="ARBA" id="ARBA00023145"/>
    </source>
</evidence>
<name>A0ABP1REE6_9HEXA</name>
<protein>
    <recommendedName>
        <fullName evidence="11">Caspase-1</fullName>
    </recommendedName>
</protein>
<accession>A0ABP1REE6</accession>
<reference evidence="9 10" key="1">
    <citation type="submission" date="2024-08" db="EMBL/GenBank/DDBJ databases">
        <authorList>
            <person name="Cucini C."/>
            <person name="Frati F."/>
        </authorList>
    </citation>
    <scope>NUCLEOTIDE SEQUENCE [LARGE SCALE GENOMIC DNA]</scope>
</reference>
<proteinExistence type="inferred from homology"/>
<keyword evidence="4" id="KW-0788">Thiol protease</keyword>
<evidence type="ECO:0000259" key="7">
    <source>
        <dbReference type="PROSITE" id="PS50207"/>
    </source>
</evidence>
<evidence type="ECO:0000259" key="8">
    <source>
        <dbReference type="PROSITE" id="PS50208"/>
    </source>
</evidence>
<evidence type="ECO:0000256" key="4">
    <source>
        <dbReference type="ARBA" id="ARBA00022807"/>
    </source>
</evidence>
<dbReference type="PANTHER" id="PTHR10454">
    <property type="entry name" value="CASPASE"/>
    <property type="match status" value="1"/>
</dbReference>
<dbReference type="Pfam" id="PF00656">
    <property type="entry name" value="Peptidase_C14"/>
    <property type="match status" value="1"/>
</dbReference>
<evidence type="ECO:0000256" key="6">
    <source>
        <dbReference type="RuleBase" id="RU003971"/>
    </source>
</evidence>
<sequence length="350" mass="39179">MDTMELGDGNGIEVTVNSEINKLKITGSPNGNGNGATEQVQIAICGSLEQGVESVDAFSFFGGNKEKKENNTVAKEDDGDSKGFWGIGGGSKALMPVHKDSEVYNMNHPKRGRALILNHENFNSNLDLGRRYGTERDKMSLQQTFKTLGFDVSAFDDLSYHEVAKEVEKLAKEDHSNRDCLVLCVLSHGDTQLMYAKDYSYKPELLWQSFTADKCPTLAGKPKMFFVQACQGSQLDEGTKLVRVNRTETDSNPTSYRIPNHADFLIAYSTVPGFYSWRNTTNGSWFIQAICNVFNKYAQKKDLLSMMTIVAREVALFYESNTPSQPHMNQKKQIPFITSTLIRDVYLVPK</sequence>
<dbReference type="PROSITE" id="PS50208">
    <property type="entry name" value="CASPASE_P20"/>
    <property type="match status" value="1"/>
</dbReference>
<dbReference type="Proteomes" id="UP001642540">
    <property type="component" value="Unassembled WGS sequence"/>
</dbReference>
<evidence type="ECO:0000256" key="2">
    <source>
        <dbReference type="ARBA" id="ARBA00022670"/>
    </source>
</evidence>
<keyword evidence="2" id="KW-0645">Protease</keyword>
<dbReference type="PROSITE" id="PS01122">
    <property type="entry name" value="CASPASE_CYS"/>
    <property type="match status" value="1"/>
</dbReference>
<keyword evidence="5" id="KW-0865">Zymogen</keyword>
<dbReference type="InterPro" id="IPR033139">
    <property type="entry name" value="Caspase_cys_AS"/>
</dbReference>
<dbReference type="InterPro" id="IPR016129">
    <property type="entry name" value="Caspase_his_AS"/>
</dbReference>
<dbReference type="PROSITE" id="PS50207">
    <property type="entry name" value="CASPASE_P10"/>
    <property type="match status" value="1"/>
</dbReference>
<keyword evidence="10" id="KW-1185">Reference proteome</keyword>
<evidence type="ECO:0000313" key="9">
    <source>
        <dbReference type="EMBL" id="CAL8127445.1"/>
    </source>
</evidence>
<dbReference type="InterPro" id="IPR002138">
    <property type="entry name" value="Pept_C14_p10"/>
</dbReference>
<evidence type="ECO:0000313" key="10">
    <source>
        <dbReference type="Proteomes" id="UP001642540"/>
    </source>
</evidence>
<feature type="domain" description="Caspase family p10" evidence="7">
    <location>
        <begin position="254"/>
        <end position="349"/>
    </location>
</feature>
<dbReference type="EMBL" id="CAXLJM020000072">
    <property type="protein sequence ID" value="CAL8127445.1"/>
    <property type="molecule type" value="Genomic_DNA"/>
</dbReference>
<dbReference type="Gene3D" id="3.40.50.1460">
    <property type="match status" value="1"/>
</dbReference>
<dbReference type="InterPro" id="IPR029030">
    <property type="entry name" value="Caspase-like_dom_sf"/>
</dbReference>
<evidence type="ECO:0000256" key="3">
    <source>
        <dbReference type="ARBA" id="ARBA00022801"/>
    </source>
</evidence>